<reference evidence="1 2" key="1">
    <citation type="journal article" date="2010" name="J. Bacteriol.">
        <title>Genome sequence of the milbemycin-producing bacterium Streptomyces bingchenggensis.</title>
        <authorList>
            <person name="Wang X.J."/>
            <person name="Yan Y.J."/>
            <person name="Zhang B."/>
            <person name="An J."/>
            <person name="Wang J.J."/>
            <person name="Tian J."/>
            <person name="Jiang L."/>
            <person name="Chen Y.H."/>
            <person name="Huang S.X."/>
            <person name="Yin M."/>
            <person name="Zhang J."/>
            <person name="Gao A.L."/>
            <person name="Liu C.X."/>
            <person name="Zhu Z.X."/>
            <person name="Xiang W.S."/>
        </authorList>
    </citation>
    <scope>NUCLEOTIDE SEQUENCE [LARGE SCALE GENOMIC DNA]</scope>
    <source>
        <strain evidence="1 2">BCW-1</strain>
    </source>
</reference>
<evidence type="ECO:0000313" key="1">
    <source>
        <dbReference type="EMBL" id="ADI04744.1"/>
    </source>
</evidence>
<dbReference type="KEGG" id="sbh:SBI_01623"/>
<dbReference type="Proteomes" id="UP000000377">
    <property type="component" value="Chromosome"/>
</dbReference>
<protein>
    <submittedName>
        <fullName evidence="1">Uncharacterized protein</fullName>
    </submittedName>
</protein>
<dbReference type="HOGENOM" id="CLU_2977163_0_0_11"/>
<dbReference type="STRING" id="749414.SBI_01623"/>
<sequence>MLAPGQGARRQQFAERHDLRARAARYQLLLLSGIGPAAQLREVGLGVAVDLPGVGVTP</sequence>
<keyword evidence="2" id="KW-1185">Reference proteome</keyword>
<dbReference type="EMBL" id="CP002047">
    <property type="protein sequence ID" value="ADI04744.1"/>
    <property type="molecule type" value="Genomic_DNA"/>
</dbReference>
<dbReference type="AlphaFoldDB" id="D7CFK8"/>
<dbReference type="SUPFAM" id="SSF51905">
    <property type="entry name" value="FAD/NAD(P)-binding domain"/>
    <property type="match status" value="1"/>
</dbReference>
<dbReference type="InterPro" id="IPR036188">
    <property type="entry name" value="FAD/NAD-bd_sf"/>
</dbReference>
<dbReference type="Gene3D" id="3.50.50.60">
    <property type="entry name" value="FAD/NAD(P)-binding domain"/>
    <property type="match status" value="1"/>
</dbReference>
<dbReference type="PATRIC" id="fig|749414.3.peg.1677"/>
<name>D7CFK8_STRBB</name>
<proteinExistence type="predicted"/>
<accession>D7CFK8</accession>
<evidence type="ECO:0000313" key="2">
    <source>
        <dbReference type="Proteomes" id="UP000000377"/>
    </source>
</evidence>
<gene>
    <name evidence="1" type="ordered locus">SBI_01623</name>
</gene>
<organism evidence="1 2">
    <name type="scientific">Streptomyces bingchenggensis (strain BCW-1)</name>
    <dbReference type="NCBI Taxonomy" id="749414"/>
    <lineage>
        <taxon>Bacteria</taxon>
        <taxon>Bacillati</taxon>
        <taxon>Actinomycetota</taxon>
        <taxon>Actinomycetes</taxon>
        <taxon>Kitasatosporales</taxon>
        <taxon>Streptomycetaceae</taxon>
        <taxon>Streptomyces</taxon>
    </lineage>
</organism>